<dbReference type="GO" id="GO:0000981">
    <property type="term" value="F:DNA-binding transcription factor activity, RNA polymerase II-specific"/>
    <property type="evidence" value="ECO:0007669"/>
    <property type="project" value="UniProtKB-UniRule"/>
</dbReference>
<dbReference type="InterPro" id="IPR001356">
    <property type="entry name" value="HD"/>
</dbReference>
<dbReference type="PROSITE" id="PS50071">
    <property type="entry name" value="HOMEOBOX_2"/>
    <property type="match status" value="1"/>
</dbReference>
<dbReference type="SMART" id="SM00389">
    <property type="entry name" value="HOX"/>
    <property type="match status" value="1"/>
</dbReference>
<feature type="domain" description="Homeobox" evidence="12">
    <location>
        <begin position="11"/>
        <end position="71"/>
    </location>
</feature>
<dbReference type="InterPro" id="IPR017970">
    <property type="entry name" value="Homeobox_CS"/>
</dbReference>
<comment type="subcellular location">
    <subcellularLocation>
        <location evidence="1 8 9">Nucleus</location>
    </subcellularLocation>
</comment>
<dbReference type="InterPro" id="IPR009057">
    <property type="entry name" value="Homeodomain-like_sf"/>
</dbReference>
<dbReference type="EMBL" id="PNBA02000007">
    <property type="protein sequence ID" value="KAG6419173.1"/>
    <property type="molecule type" value="Genomic_DNA"/>
</dbReference>
<dbReference type="InterPro" id="IPR045224">
    <property type="entry name" value="HDZip_class_I_plant"/>
</dbReference>
<evidence type="ECO:0000256" key="4">
    <source>
        <dbReference type="ARBA" id="ARBA00023155"/>
    </source>
</evidence>
<dbReference type="SUPFAM" id="SSF46689">
    <property type="entry name" value="Homeodomain-like"/>
    <property type="match status" value="1"/>
</dbReference>
<dbReference type="Pfam" id="PF00046">
    <property type="entry name" value="Homeodomain"/>
    <property type="match status" value="1"/>
</dbReference>
<dbReference type="CDD" id="cd00086">
    <property type="entry name" value="homeodomain"/>
    <property type="match status" value="1"/>
</dbReference>
<keyword evidence="5 10" id="KW-0804">Transcription</keyword>
<dbReference type="AlphaFoldDB" id="A0A8X8ZW54"/>
<evidence type="ECO:0000256" key="10">
    <source>
        <dbReference type="RuleBase" id="RU369038"/>
    </source>
</evidence>
<feature type="DNA-binding region" description="Homeobox" evidence="8">
    <location>
        <begin position="13"/>
        <end position="72"/>
    </location>
</feature>
<evidence type="ECO:0000259" key="12">
    <source>
        <dbReference type="PROSITE" id="PS50071"/>
    </source>
</evidence>
<evidence type="ECO:0000256" key="2">
    <source>
        <dbReference type="ARBA" id="ARBA00023015"/>
    </source>
</evidence>
<accession>A0A8X8ZW54</accession>
<dbReference type="PROSITE" id="PS00027">
    <property type="entry name" value="HOMEOBOX_1"/>
    <property type="match status" value="1"/>
</dbReference>
<feature type="coiled-coil region" evidence="11">
    <location>
        <begin position="63"/>
        <end position="111"/>
    </location>
</feature>
<keyword evidence="11" id="KW-0175">Coiled coil</keyword>
<dbReference type="PANTHER" id="PTHR24326">
    <property type="entry name" value="HOMEOBOX-LEUCINE ZIPPER PROTEIN"/>
    <property type="match status" value="1"/>
</dbReference>
<gene>
    <name evidence="13" type="ORF">SASPL_121385</name>
</gene>
<sequence>MDQFPYPAIPKQQTKEKKRLSEEQVRILEWNFNFNKKLDSDHKSRLAFELGIPPRQVAIWYQNKRARDKIQGLEVEHKSLQMQLESVLIDNSRLRNEVERLKVELTRAQGATGPTFTSFNSSNFGVSSRVQDSFCD</sequence>
<evidence type="ECO:0000256" key="6">
    <source>
        <dbReference type="ARBA" id="ARBA00023242"/>
    </source>
</evidence>
<protein>
    <recommendedName>
        <fullName evidence="10">Homeobox-leucine zipper protein</fullName>
    </recommendedName>
    <alternativeName>
        <fullName evidence="10">HD-ZIP protein</fullName>
    </alternativeName>
    <alternativeName>
        <fullName evidence="10">Homeodomain transcription factor</fullName>
    </alternativeName>
</protein>
<comment type="function">
    <text evidence="10">Transcription factor.</text>
</comment>
<name>A0A8X8ZW54_SALSN</name>
<evidence type="ECO:0000313" key="13">
    <source>
        <dbReference type="EMBL" id="KAG6419173.1"/>
    </source>
</evidence>
<comment type="similarity">
    <text evidence="7 10">Belongs to the HD-ZIP homeobox family. Class I subfamily.</text>
</comment>
<evidence type="ECO:0000256" key="1">
    <source>
        <dbReference type="ARBA" id="ARBA00004123"/>
    </source>
</evidence>
<keyword evidence="6 8" id="KW-0539">Nucleus</keyword>
<dbReference type="Proteomes" id="UP000298416">
    <property type="component" value="Unassembled WGS sequence"/>
</dbReference>
<evidence type="ECO:0000313" key="14">
    <source>
        <dbReference type="Proteomes" id="UP000298416"/>
    </source>
</evidence>
<reference evidence="13" key="1">
    <citation type="submission" date="2018-01" db="EMBL/GenBank/DDBJ databases">
        <authorList>
            <person name="Mao J.F."/>
        </authorList>
    </citation>
    <scope>NUCLEOTIDE SEQUENCE</scope>
    <source>
        <strain evidence="13">Huo1</strain>
        <tissue evidence="13">Leaf</tissue>
    </source>
</reference>
<dbReference type="PANTHER" id="PTHR24326:SF522">
    <property type="entry name" value="HOMEOBOX-LEUCINE ZIPPER PROTEIN ATHB-52"/>
    <property type="match status" value="1"/>
</dbReference>
<keyword evidence="2 10" id="KW-0805">Transcription regulation</keyword>
<dbReference type="GO" id="GO:0045893">
    <property type="term" value="P:positive regulation of DNA-templated transcription"/>
    <property type="evidence" value="ECO:0007669"/>
    <property type="project" value="TreeGrafter"/>
</dbReference>
<keyword evidence="4 8" id="KW-0371">Homeobox</keyword>
<reference evidence="13" key="2">
    <citation type="submission" date="2020-08" db="EMBL/GenBank/DDBJ databases">
        <title>Plant Genome Project.</title>
        <authorList>
            <person name="Zhang R.-G."/>
        </authorList>
    </citation>
    <scope>NUCLEOTIDE SEQUENCE</scope>
    <source>
        <strain evidence="13">Huo1</strain>
        <tissue evidence="13">Leaf</tissue>
    </source>
</reference>
<evidence type="ECO:0000256" key="8">
    <source>
        <dbReference type="PROSITE-ProRule" id="PRU00108"/>
    </source>
</evidence>
<evidence type="ECO:0000256" key="9">
    <source>
        <dbReference type="RuleBase" id="RU000682"/>
    </source>
</evidence>
<evidence type="ECO:0000256" key="11">
    <source>
        <dbReference type="SAM" id="Coils"/>
    </source>
</evidence>
<dbReference type="Gene3D" id="1.10.10.60">
    <property type="entry name" value="Homeodomain-like"/>
    <property type="match status" value="1"/>
</dbReference>
<dbReference type="GO" id="GO:0005634">
    <property type="term" value="C:nucleus"/>
    <property type="evidence" value="ECO:0007669"/>
    <property type="project" value="UniProtKB-SubCell"/>
</dbReference>
<dbReference type="GO" id="GO:0043565">
    <property type="term" value="F:sequence-specific DNA binding"/>
    <property type="evidence" value="ECO:0007669"/>
    <property type="project" value="TreeGrafter"/>
</dbReference>
<comment type="caution">
    <text evidence="13">The sequence shown here is derived from an EMBL/GenBank/DDBJ whole genome shotgun (WGS) entry which is preliminary data.</text>
</comment>
<dbReference type="OrthoDB" id="6159439at2759"/>
<evidence type="ECO:0000256" key="5">
    <source>
        <dbReference type="ARBA" id="ARBA00023163"/>
    </source>
</evidence>
<keyword evidence="3 8" id="KW-0238">DNA-binding</keyword>
<proteinExistence type="inferred from homology"/>
<organism evidence="13">
    <name type="scientific">Salvia splendens</name>
    <name type="common">Scarlet sage</name>
    <dbReference type="NCBI Taxonomy" id="180675"/>
    <lineage>
        <taxon>Eukaryota</taxon>
        <taxon>Viridiplantae</taxon>
        <taxon>Streptophyta</taxon>
        <taxon>Embryophyta</taxon>
        <taxon>Tracheophyta</taxon>
        <taxon>Spermatophyta</taxon>
        <taxon>Magnoliopsida</taxon>
        <taxon>eudicotyledons</taxon>
        <taxon>Gunneridae</taxon>
        <taxon>Pentapetalae</taxon>
        <taxon>asterids</taxon>
        <taxon>lamiids</taxon>
        <taxon>Lamiales</taxon>
        <taxon>Lamiaceae</taxon>
        <taxon>Nepetoideae</taxon>
        <taxon>Mentheae</taxon>
        <taxon>Salviinae</taxon>
        <taxon>Salvia</taxon>
        <taxon>Salvia subgen. Calosphace</taxon>
        <taxon>core Calosphace</taxon>
    </lineage>
</organism>
<evidence type="ECO:0000256" key="3">
    <source>
        <dbReference type="ARBA" id="ARBA00023125"/>
    </source>
</evidence>
<keyword evidence="14" id="KW-1185">Reference proteome</keyword>
<evidence type="ECO:0000256" key="7">
    <source>
        <dbReference type="ARBA" id="ARBA00025748"/>
    </source>
</evidence>